<dbReference type="SUPFAM" id="SSF51182">
    <property type="entry name" value="RmlC-like cupins"/>
    <property type="match status" value="1"/>
</dbReference>
<sequence>MIRSKENAERYNWGENCDGWRLVDETERSIIHERMPQHTSETRHYHLQAKQFFFVLSGCLQIEIEGSINELREGEGIEVIAGQRHRAFNSAGEDVEFLVISNPNTRGDRFEVEQEEGT</sequence>
<dbReference type="PANTHER" id="PTHR35848:SF9">
    <property type="entry name" value="SLL1358 PROTEIN"/>
    <property type="match status" value="1"/>
</dbReference>
<name>A0ABT9C8F8_9BACL</name>
<dbReference type="Pfam" id="PF07883">
    <property type="entry name" value="Cupin_2"/>
    <property type="match status" value="1"/>
</dbReference>
<evidence type="ECO:0000313" key="3">
    <source>
        <dbReference type="EMBL" id="MDO7905527.1"/>
    </source>
</evidence>
<proteinExistence type="predicted"/>
<organism evidence="3 4">
    <name type="scientific">Paenibacillus lacisoli</name>
    <dbReference type="NCBI Taxonomy" id="3064525"/>
    <lineage>
        <taxon>Bacteria</taxon>
        <taxon>Bacillati</taxon>
        <taxon>Bacillota</taxon>
        <taxon>Bacilli</taxon>
        <taxon>Bacillales</taxon>
        <taxon>Paenibacillaceae</taxon>
        <taxon>Paenibacillus</taxon>
    </lineage>
</organism>
<keyword evidence="4" id="KW-1185">Reference proteome</keyword>
<dbReference type="InterPro" id="IPR013096">
    <property type="entry name" value="Cupin_2"/>
</dbReference>
<dbReference type="Gene3D" id="2.60.120.10">
    <property type="entry name" value="Jelly Rolls"/>
    <property type="match status" value="1"/>
</dbReference>
<keyword evidence="1" id="KW-0479">Metal-binding</keyword>
<dbReference type="EMBL" id="JAUQTB010000001">
    <property type="protein sequence ID" value="MDO7905527.1"/>
    <property type="molecule type" value="Genomic_DNA"/>
</dbReference>
<dbReference type="InterPro" id="IPR011051">
    <property type="entry name" value="RmlC_Cupin_sf"/>
</dbReference>
<evidence type="ECO:0000259" key="2">
    <source>
        <dbReference type="Pfam" id="PF07883"/>
    </source>
</evidence>
<dbReference type="Proteomes" id="UP001240171">
    <property type="component" value="Unassembled WGS sequence"/>
</dbReference>
<dbReference type="PANTHER" id="PTHR35848">
    <property type="entry name" value="OXALATE-BINDING PROTEIN"/>
    <property type="match status" value="1"/>
</dbReference>
<reference evidence="3 4" key="1">
    <citation type="submission" date="2023-07" db="EMBL/GenBank/DDBJ databases">
        <title>Paenibacillus sp. JX-17 nov. isolated from soil.</title>
        <authorList>
            <person name="Wan Y."/>
            <person name="Liu B."/>
        </authorList>
    </citation>
    <scope>NUCLEOTIDE SEQUENCE [LARGE SCALE GENOMIC DNA]</scope>
    <source>
        <strain evidence="3 4">JX-17</strain>
    </source>
</reference>
<accession>A0ABT9C8F8</accession>
<dbReference type="RefSeq" id="WP_305022689.1">
    <property type="nucleotide sequence ID" value="NZ_JAUQTB010000001.1"/>
</dbReference>
<protein>
    <submittedName>
        <fullName evidence="3">Cupin domain-containing protein</fullName>
    </submittedName>
</protein>
<dbReference type="InterPro" id="IPR014710">
    <property type="entry name" value="RmlC-like_jellyroll"/>
</dbReference>
<evidence type="ECO:0000256" key="1">
    <source>
        <dbReference type="ARBA" id="ARBA00022723"/>
    </source>
</evidence>
<evidence type="ECO:0000313" key="4">
    <source>
        <dbReference type="Proteomes" id="UP001240171"/>
    </source>
</evidence>
<feature type="domain" description="Cupin type-2" evidence="2">
    <location>
        <begin position="33"/>
        <end position="100"/>
    </location>
</feature>
<comment type="caution">
    <text evidence="3">The sequence shown here is derived from an EMBL/GenBank/DDBJ whole genome shotgun (WGS) entry which is preliminary data.</text>
</comment>
<dbReference type="InterPro" id="IPR051610">
    <property type="entry name" value="GPI/OXD"/>
</dbReference>
<gene>
    <name evidence="3" type="ORF">Q5741_03770</name>
</gene>